<gene>
    <name evidence="3" type="ORF">EK398_00075</name>
    <name evidence="2" type="ORF">P7D43_07940</name>
</gene>
<dbReference type="RefSeq" id="WP_048717797.1">
    <property type="nucleotide sequence ID" value="NZ_CAAKNX010000153.1"/>
</dbReference>
<dbReference type="AlphaFoldDB" id="A0A437UIM4"/>
<dbReference type="InterPro" id="IPR016181">
    <property type="entry name" value="Acyl_CoA_acyltransferase"/>
</dbReference>
<keyword evidence="3" id="KW-0808">Transferase</keyword>
<dbReference type="Proteomes" id="UP000288388">
    <property type="component" value="Unassembled WGS sequence"/>
</dbReference>
<protein>
    <submittedName>
        <fullName evidence="3">GNAT family N-acetyltransferase</fullName>
    </submittedName>
</protein>
<dbReference type="CDD" id="cd04301">
    <property type="entry name" value="NAT_SF"/>
    <property type="match status" value="1"/>
</dbReference>
<accession>A0A437UIM4</accession>
<dbReference type="Pfam" id="PF00583">
    <property type="entry name" value="Acetyltransf_1"/>
    <property type="match status" value="1"/>
</dbReference>
<evidence type="ECO:0000259" key="1">
    <source>
        <dbReference type="PROSITE" id="PS51186"/>
    </source>
</evidence>
<reference evidence="2" key="2">
    <citation type="submission" date="2023-03" db="EMBL/GenBank/DDBJ databases">
        <authorList>
            <person name="Shen W."/>
            <person name="Cai J."/>
        </authorList>
    </citation>
    <scope>NUCLEOTIDE SEQUENCE</scope>
    <source>
        <strain evidence="2">P33-2</strain>
    </source>
</reference>
<name>A0A437UIM4_ENTAV</name>
<sequence length="143" mass="16541">MLRNRVLKESAGKAYLFEAPIEEKQDIHLVVRQGDEVVGTLLLHPVSNAFVQIKQVAIEPLTQGKSLGKNLMIYAEEIAERLGFSTIFLTGRKQAWGFYEKLAYQELPYEYQEDQLILKIFKKEIRQPLSRITTKEMKTNGRQ</sequence>
<dbReference type="Proteomes" id="UP001260773">
    <property type="component" value="Unassembled WGS sequence"/>
</dbReference>
<dbReference type="EMBL" id="RYZS01000001">
    <property type="protein sequence ID" value="RVU93381.1"/>
    <property type="molecule type" value="Genomic_DNA"/>
</dbReference>
<dbReference type="PROSITE" id="PS51186">
    <property type="entry name" value="GNAT"/>
    <property type="match status" value="1"/>
</dbReference>
<dbReference type="SUPFAM" id="SSF55729">
    <property type="entry name" value="Acyl-CoA N-acyltransferases (Nat)"/>
    <property type="match status" value="1"/>
</dbReference>
<proteinExistence type="predicted"/>
<comment type="caution">
    <text evidence="3">The sequence shown here is derived from an EMBL/GenBank/DDBJ whole genome shotgun (WGS) entry which is preliminary data.</text>
</comment>
<organism evidence="3 4">
    <name type="scientific">Enterococcus avium</name>
    <name type="common">Streptococcus avium</name>
    <dbReference type="NCBI Taxonomy" id="33945"/>
    <lineage>
        <taxon>Bacteria</taxon>
        <taxon>Bacillati</taxon>
        <taxon>Bacillota</taxon>
        <taxon>Bacilli</taxon>
        <taxon>Lactobacillales</taxon>
        <taxon>Enterococcaceae</taxon>
        <taxon>Enterococcus</taxon>
    </lineage>
</organism>
<dbReference type="GO" id="GO:0016747">
    <property type="term" value="F:acyltransferase activity, transferring groups other than amino-acyl groups"/>
    <property type="evidence" value="ECO:0007669"/>
    <property type="project" value="InterPro"/>
</dbReference>
<feature type="domain" description="N-acetyltransferase" evidence="1">
    <location>
        <begin position="1"/>
        <end position="123"/>
    </location>
</feature>
<dbReference type="Gene3D" id="3.40.630.30">
    <property type="match status" value="1"/>
</dbReference>
<dbReference type="EMBL" id="JARPWH010000021">
    <property type="protein sequence ID" value="MDT2402299.1"/>
    <property type="molecule type" value="Genomic_DNA"/>
</dbReference>
<reference evidence="3 4" key="1">
    <citation type="submission" date="2018-12" db="EMBL/GenBank/DDBJ databases">
        <title>A novel vanA-carrying plasmid in a clinical isolate of Enterococcus avium.</title>
        <authorList>
            <person name="Bernasconi O.J."/>
            <person name="Luzzaro F."/>
            <person name="Endimiani A."/>
        </authorList>
    </citation>
    <scope>NUCLEOTIDE SEQUENCE [LARGE SCALE GENOMIC DNA]</scope>
    <source>
        <strain evidence="3 4">LC0559/18</strain>
    </source>
</reference>
<evidence type="ECO:0000313" key="4">
    <source>
        <dbReference type="Proteomes" id="UP000288388"/>
    </source>
</evidence>
<evidence type="ECO:0000313" key="2">
    <source>
        <dbReference type="EMBL" id="MDT2402299.1"/>
    </source>
</evidence>
<dbReference type="InterPro" id="IPR000182">
    <property type="entry name" value="GNAT_dom"/>
</dbReference>
<evidence type="ECO:0000313" key="3">
    <source>
        <dbReference type="EMBL" id="RVU93381.1"/>
    </source>
</evidence>